<keyword evidence="3" id="KW-0564">Palmitate</keyword>
<sequence>MNKKLRRTGLLLLTLPLAACTMAPDYQRPPLPVAPLYPPHEAKAAAVHGEAPDWQDFYRDERQRRLIALALDNNRDLRLAALNAERLQAQYRVRRAELLPTINAGIEQSRIRPETTEDLATYGVTVTEYELDLFGRVHSLKDAALADYFSSVATRQAAQISLIASVATADLTLRADDQQLQLARDTLQAQQKTTALAQQRVNEGLDSETTYHQHAVALQDAATNVAQLERQQAQDLHTLLFLVGVPQLPADLPAGAGAQFAGINTLPAVPVGLPADLLTRRPDIIAAEQKLIGANANIGAARAAFFPRIALTGSYGQASSNLSDLFNHSTLGWSFSPKLTLPLFDFGANSANLEAAKTERKMAVAEYEKTIQTAFREVADALSAETTWRNELAAARAKAQALGRSAELAEQRYRDGSDNMLEQLNARSTWLDAQQAWVQANLHQQLNLISLYKSLGGGWDKQAVPAQILPPTQG</sequence>
<evidence type="ECO:0000256" key="2">
    <source>
        <dbReference type="ARBA" id="ARBA00007613"/>
    </source>
</evidence>
<dbReference type="KEGG" id="gqu:AWC35_15895"/>
<dbReference type="Gene3D" id="2.20.200.10">
    <property type="entry name" value="Outer membrane efflux proteins (OEP)"/>
    <property type="match status" value="1"/>
</dbReference>
<comment type="similarity">
    <text evidence="2 3">Belongs to the outer membrane factor (OMF) (TC 1.B.17) family.</text>
</comment>
<dbReference type="Pfam" id="PF02321">
    <property type="entry name" value="OEP"/>
    <property type="match status" value="2"/>
</dbReference>
<dbReference type="AlphaFoldDB" id="A0A250B3Q4"/>
<dbReference type="SUPFAM" id="SSF56954">
    <property type="entry name" value="Outer membrane efflux proteins (OEP)"/>
    <property type="match status" value="1"/>
</dbReference>
<gene>
    <name evidence="4" type="ORF">AWC35_15895</name>
</gene>
<dbReference type="PANTHER" id="PTHR30203">
    <property type="entry name" value="OUTER MEMBRANE CATION EFFLUX PROTEIN"/>
    <property type="match status" value="1"/>
</dbReference>
<dbReference type="EMBL" id="CP014136">
    <property type="protein sequence ID" value="ATA20705.1"/>
    <property type="molecule type" value="Genomic_DNA"/>
</dbReference>
<evidence type="ECO:0008006" key="6">
    <source>
        <dbReference type="Google" id="ProtNLM"/>
    </source>
</evidence>
<evidence type="ECO:0000256" key="3">
    <source>
        <dbReference type="RuleBase" id="RU362097"/>
    </source>
</evidence>
<accession>A0A250B3Q4</accession>
<reference evidence="4 5" key="1">
    <citation type="submission" date="2016-01" db="EMBL/GenBank/DDBJ databases">
        <authorList>
            <person name="Oliw E.H."/>
        </authorList>
    </citation>
    <scope>NUCLEOTIDE SEQUENCE [LARGE SCALE GENOMIC DNA]</scope>
    <source>
        <strain evidence="4 5">FRB97</strain>
    </source>
</reference>
<dbReference type="Proteomes" id="UP000217182">
    <property type="component" value="Chromosome"/>
</dbReference>
<name>A0A250B3Q4_9GAMM</name>
<dbReference type="PANTHER" id="PTHR30203:SF32">
    <property type="entry name" value="CATION EFFLUX SYSTEM PROTEIN CUSC"/>
    <property type="match status" value="1"/>
</dbReference>
<evidence type="ECO:0000256" key="1">
    <source>
        <dbReference type="ARBA" id="ARBA00004459"/>
    </source>
</evidence>
<protein>
    <recommendedName>
        <fullName evidence="6">Multidrug transporter</fullName>
    </recommendedName>
</protein>
<dbReference type="RefSeq" id="WP_230469469.1">
    <property type="nucleotide sequence ID" value="NZ_CP014136.1"/>
</dbReference>
<proteinExistence type="inferred from homology"/>
<keyword evidence="3" id="KW-0449">Lipoprotein</keyword>
<dbReference type="GO" id="GO:0009279">
    <property type="term" value="C:cell outer membrane"/>
    <property type="evidence" value="ECO:0007669"/>
    <property type="project" value="UniProtKB-SubCell"/>
</dbReference>
<feature type="signal peptide" evidence="3">
    <location>
        <begin position="1"/>
        <end position="23"/>
    </location>
</feature>
<keyword evidence="3" id="KW-0472">Membrane</keyword>
<keyword evidence="3" id="KW-1134">Transmembrane beta strand</keyword>
<comment type="subcellular location">
    <subcellularLocation>
        <location evidence="1 3">Cell outer membrane</location>
        <topology evidence="1 3">Lipid-anchor</topology>
    </subcellularLocation>
</comment>
<dbReference type="InterPro" id="IPR010131">
    <property type="entry name" value="MdtP/NodT-like"/>
</dbReference>
<keyword evidence="5" id="KW-1185">Reference proteome</keyword>
<dbReference type="NCBIfam" id="TIGR01845">
    <property type="entry name" value="outer_NodT"/>
    <property type="match status" value="1"/>
</dbReference>
<dbReference type="InterPro" id="IPR003423">
    <property type="entry name" value="OMP_efflux"/>
</dbReference>
<organism evidence="4 5">
    <name type="scientific">Gibbsiella quercinecans</name>
    <dbReference type="NCBI Taxonomy" id="929813"/>
    <lineage>
        <taxon>Bacteria</taxon>
        <taxon>Pseudomonadati</taxon>
        <taxon>Pseudomonadota</taxon>
        <taxon>Gammaproteobacteria</taxon>
        <taxon>Enterobacterales</taxon>
        <taxon>Yersiniaceae</taxon>
        <taxon>Gibbsiella</taxon>
    </lineage>
</organism>
<dbReference type="Gene3D" id="1.20.1600.10">
    <property type="entry name" value="Outer membrane efflux proteins (OEP)"/>
    <property type="match status" value="1"/>
</dbReference>
<evidence type="ECO:0000313" key="5">
    <source>
        <dbReference type="Proteomes" id="UP000217182"/>
    </source>
</evidence>
<evidence type="ECO:0000313" key="4">
    <source>
        <dbReference type="EMBL" id="ATA20705.1"/>
    </source>
</evidence>
<keyword evidence="3" id="KW-0812">Transmembrane</keyword>
<dbReference type="GO" id="GO:0015562">
    <property type="term" value="F:efflux transmembrane transporter activity"/>
    <property type="evidence" value="ECO:0007669"/>
    <property type="project" value="InterPro"/>
</dbReference>
<keyword evidence="3" id="KW-0732">Signal</keyword>
<feature type="chain" id="PRO_5011812768" description="Multidrug transporter" evidence="3">
    <location>
        <begin position="24"/>
        <end position="474"/>
    </location>
</feature>